<dbReference type="Gene3D" id="2.60.40.10">
    <property type="entry name" value="Immunoglobulins"/>
    <property type="match status" value="3"/>
</dbReference>
<feature type="transmembrane region" description="Helical" evidence="1">
    <location>
        <begin position="1172"/>
        <end position="1193"/>
    </location>
</feature>
<evidence type="ECO:0000259" key="3">
    <source>
        <dbReference type="SMART" id="SM00736"/>
    </source>
</evidence>
<dbReference type="SMART" id="SM00736">
    <property type="entry name" value="CADG"/>
    <property type="match status" value="1"/>
</dbReference>
<reference evidence="4 5" key="1">
    <citation type="submission" date="2014-06" db="EMBL/GenBank/DDBJ databases">
        <authorList>
            <person name="Swart Estienne"/>
        </authorList>
    </citation>
    <scope>NUCLEOTIDE SEQUENCE [LARGE SCALE GENOMIC DNA]</scope>
    <source>
        <strain evidence="4 5">130c</strain>
    </source>
</reference>
<evidence type="ECO:0000256" key="1">
    <source>
        <dbReference type="SAM" id="Phobius"/>
    </source>
</evidence>
<dbReference type="InParanoid" id="A0A078AY21"/>
<accession>A0A078AY21</accession>
<keyword evidence="1" id="KW-0812">Transmembrane</keyword>
<name>A0A078AY21_STYLE</name>
<proteinExistence type="predicted"/>
<dbReference type="GO" id="GO:0016020">
    <property type="term" value="C:membrane"/>
    <property type="evidence" value="ECO:0007669"/>
    <property type="project" value="InterPro"/>
</dbReference>
<dbReference type="SUPFAM" id="SSF49313">
    <property type="entry name" value="Cadherin-like"/>
    <property type="match status" value="3"/>
</dbReference>
<keyword evidence="1" id="KW-1133">Transmembrane helix</keyword>
<evidence type="ECO:0000313" key="5">
    <source>
        <dbReference type="Proteomes" id="UP000039865"/>
    </source>
</evidence>
<feature type="chain" id="PRO_5001729727" evidence="2">
    <location>
        <begin position="18"/>
        <end position="1228"/>
    </location>
</feature>
<dbReference type="InterPro" id="IPR013783">
    <property type="entry name" value="Ig-like_fold"/>
</dbReference>
<dbReference type="EMBL" id="CCKQ01015512">
    <property type="protein sequence ID" value="CDW87325.1"/>
    <property type="molecule type" value="Genomic_DNA"/>
</dbReference>
<feature type="signal peptide" evidence="2">
    <location>
        <begin position="1"/>
        <end position="17"/>
    </location>
</feature>
<evidence type="ECO:0000313" key="4">
    <source>
        <dbReference type="EMBL" id="CDW87325.1"/>
    </source>
</evidence>
<dbReference type="AlphaFoldDB" id="A0A078AY21"/>
<dbReference type="Proteomes" id="UP000039865">
    <property type="component" value="Unassembled WGS sequence"/>
</dbReference>
<sequence>MLICFAIFSLIKIRVFSRQTSDSCPDNHKYGFYLSSPNSNYNLEVWDSCMDPDDSTYATGNIIDGINAGFLMKVSYDGNIDWFIRNTDDTNTNMIPFYKTLCTRSFVYSLGYSTNSQVAHTSGQTAVYVAKFHSTQKLVYVKNIYTSGVATQKDILSGADITEDIKMRAQDGQILMAKGTATQGYDQRDTQGTAFNYFQVNGFQIAPDQRSMYFDHSIKNVYSSISPSYFSSAVMKLNLNLDIEWYVYIKSNDGNDESDNVLVLGDNSVISSGCIRASALKMYSTTTTECDITMIKISAAGALQWAVSTGGSSQDLLFDIASSDNYEIIYSTGTVQSSNYRYSSDYDFFIASQKSSDGSKIAFKAFGGSGVDIFNGISVSKMGHISLVGRSTSTDGPVLSYSSWTSIFLMKIDSSLADNNCFYDRSVPVYTDIKARIELVSDPLCFTIAGQTLYTHSNIASDDKTSAYTTQGWLMLNPNKHTEYPRQMGQSRLWTEAKLFNGDSLPATVTFDTTNQKLTGYFTNAGIYFIKMLKTLSTTPVYSAQTQFYIYVEDDYPMAYGIIPTQSIYVNKFFTLTLTPNILFTYQVSEVITLEALNFDYSSLPSWLRFFPSNNTLLGYPTYEQIVNISVVCYDPQRSNATIYFTIKVQNSRPYVISQPKDICVYKDKLNQQFRYELPQIFQDPDGQQLDISMSEIANQGSCPAYIKFTSNGMVFYQDKSIAPSIGQCTVQLLASDGFYSARTQLKVTSLEFSPKIDTTNSSCTNILYKYLDNEPAGVYYLGFSKCFQQVATYSASNFDGSIMNNEIFKFNSTIGELMINAQFQYSGSYYLKLTGYDICMTSVSLYANIILNGSPQSKSLKLPDQTSYVFESFTFQLDDNWFFDFDTNQNLQIAISYSQVTEYNWIQFTNGRKKTITGKPQFTQNYTVRFTATDNYGASAYSDLKIIVIENTKPQLTDSSTLRYSFNEGQVFSIDLPQSFKDLDSLDAMSYGILQNTQDKSTWAMFSPLSQTLSGIAPTINTSLGNSSTFTFGFMAQDSQITINRRNVQILVNRNFIPKINKTAQNLTFLFNRFQVYQMPLDLFSDNESQTSLRYALKQMIGRVQYDNIQLKGLSWFSNNRSLVAFDLTNYTQIGRHQFQLIAIDDLNQIAYQTFFIEIKVENPNSVGGNISGTLTLIVLLMIALIVVSFFMQFRNIKNIKEDRIFQRSQLYADNIVEKSQSDLKID</sequence>
<dbReference type="InterPro" id="IPR006644">
    <property type="entry name" value="Cadg"/>
</dbReference>
<dbReference type="InterPro" id="IPR015919">
    <property type="entry name" value="Cadherin-like_sf"/>
</dbReference>
<dbReference type="GO" id="GO:0005509">
    <property type="term" value="F:calcium ion binding"/>
    <property type="evidence" value="ECO:0007669"/>
    <property type="project" value="InterPro"/>
</dbReference>
<gene>
    <name evidence="4" type="primary">Contig351.g389</name>
    <name evidence="4" type="ORF">STYLEM_16428</name>
</gene>
<organism evidence="4 5">
    <name type="scientific">Stylonychia lemnae</name>
    <name type="common">Ciliate</name>
    <dbReference type="NCBI Taxonomy" id="5949"/>
    <lineage>
        <taxon>Eukaryota</taxon>
        <taxon>Sar</taxon>
        <taxon>Alveolata</taxon>
        <taxon>Ciliophora</taxon>
        <taxon>Intramacronucleata</taxon>
        <taxon>Spirotrichea</taxon>
        <taxon>Stichotrichia</taxon>
        <taxon>Sporadotrichida</taxon>
        <taxon>Oxytrichidae</taxon>
        <taxon>Stylonychinae</taxon>
        <taxon>Stylonychia</taxon>
    </lineage>
</organism>
<keyword evidence="1" id="KW-0472">Membrane</keyword>
<keyword evidence="2" id="KW-0732">Signal</keyword>
<evidence type="ECO:0000256" key="2">
    <source>
        <dbReference type="SAM" id="SignalP"/>
    </source>
</evidence>
<protein>
    <submittedName>
        <fullName evidence="4">Ig family protein</fullName>
    </submittedName>
</protein>
<feature type="domain" description="Dystroglycan-type cadherin-like" evidence="3">
    <location>
        <begin position="558"/>
        <end position="656"/>
    </location>
</feature>
<keyword evidence="5" id="KW-1185">Reference proteome</keyword>